<gene>
    <name evidence="2" type="ORF">RQP52_25885</name>
</gene>
<comment type="caution">
    <text evidence="2">The sequence shown here is derived from an EMBL/GenBank/DDBJ whole genome shotgun (WGS) entry which is preliminary data.</text>
</comment>
<keyword evidence="1" id="KW-0720">Serine protease</keyword>
<reference evidence="2 3" key="1">
    <citation type="submission" date="2023-10" db="EMBL/GenBank/DDBJ databases">
        <title>Paenibacillus strain PFR10 Genome sequencing and assembly.</title>
        <authorList>
            <person name="Kim I."/>
        </authorList>
    </citation>
    <scope>NUCLEOTIDE SEQUENCE [LARGE SCALE GENOMIC DNA]</scope>
    <source>
        <strain evidence="2 3">PFR10</strain>
    </source>
</reference>
<name>A0ABU3RJS2_9BACL</name>
<dbReference type="SUPFAM" id="SSF50494">
    <property type="entry name" value="Trypsin-like serine proteases"/>
    <property type="match status" value="1"/>
</dbReference>
<dbReference type="EMBL" id="JAWCUD010000010">
    <property type="protein sequence ID" value="MDU0204525.1"/>
    <property type="molecule type" value="Genomic_DNA"/>
</dbReference>
<keyword evidence="3" id="KW-1185">Reference proteome</keyword>
<evidence type="ECO:0000313" key="2">
    <source>
        <dbReference type="EMBL" id="MDU0204525.1"/>
    </source>
</evidence>
<dbReference type="InterPro" id="IPR043504">
    <property type="entry name" value="Peptidase_S1_PA_chymotrypsin"/>
</dbReference>
<proteinExistence type="predicted"/>
<evidence type="ECO:0000313" key="3">
    <source>
        <dbReference type="Proteomes" id="UP001260980"/>
    </source>
</evidence>
<dbReference type="RefSeq" id="WP_315954515.1">
    <property type="nucleotide sequence ID" value="NZ_JAWCUD010000010.1"/>
</dbReference>
<evidence type="ECO:0008006" key="4">
    <source>
        <dbReference type="Google" id="ProtNLM"/>
    </source>
</evidence>
<protein>
    <recommendedName>
        <fullName evidence="4">Serine protease</fullName>
    </recommendedName>
</protein>
<keyword evidence="1" id="KW-0378">Hydrolase</keyword>
<dbReference type="InterPro" id="IPR009003">
    <property type="entry name" value="Peptidase_S1_PA"/>
</dbReference>
<dbReference type="Proteomes" id="UP001260980">
    <property type="component" value="Unassembled WGS sequence"/>
</dbReference>
<sequence>MATFYEALRQNDRLFATLQMPGVLGTGVGYADPDKPGSGAAIIVYTRKGAVTTAIGKSIAKVVGTSIPVRYIAGAPFRPNSVAAPKKMSRSVKAPVKRYRATQFRGKHRPVPGGVSIGRENRGTGTCGLIVIQNGQLLMLSNNHVLIEANRFGANIVQPGNLDGGVNVTDRVGTAFRFVPFNLTGPNFMDAATAIPFNNSLLTPRYLVSNTGQFVNPQGHLLSYRVGDRFFKSGRTTGFVIGTVESIGVQINIGPYPELGGVTLQFRNQTILTAPTNISLPGDSGSVWMRGQFAAALNFAGSGPRSISTPIASVMNTFNIRVAVLAGTGTFKSGAAINPSPKGNYAYTRPLTVAQRKLVRIVRAMPKK</sequence>
<keyword evidence="1" id="KW-0645">Protease</keyword>
<accession>A0ABU3RJS2</accession>
<evidence type="ECO:0000256" key="1">
    <source>
        <dbReference type="ARBA" id="ARBA00022825"/>
    </source>
</evidence>
<organism evidence="2 3">
    <name type="scientific">Paenibacillus violae</name>
    <dbReference type="NCBI Taxonomy" id="3077234"/>
    <lineage>
        <taxon>Bacteria</taxon>
        <taxon>Bacillati</taxon>
        <taxon>Bacillota</taxon>
        <taxon>Bacilli</taxon>
        <taxon>Bacillales</taxon>
        <taxon>Paenibacillaceae</taxon>
        <taxon>Paenibacillus</taxon>
    </lineage>
</organism>
<dbReference type="Gene3D" id="2.40.10.10">
    <property type="entry name" value="Trypsin-like serine proteases"/>
    <property type="match status" value="1"/>
</dbReference>